<dbReference type="STRING" id="188477.A0A433U4S4"/>
<dbReference type="EMBL" id="RQTK01000073">
    <property type="protein sequence ID" value="RUS88801.1"/>
    <property type="molecule type" value="Genomic_DNA"/>
</dbReference>
<evidence type="ECO:0000313" key="4">
    <source>
        <dbReference type="EMBL" id="RUS88801.1"/>
    </source>
</evidence>
<name>A0A433U4S4_ELYCH</name>
<evidence type="ECO:0000313" key="5">
    <source>
        <dbReference type="Proteomes" id="UP000271974"/>
    </source>
</evidence>
<comment type="caution">
    <text evidence="4">The sequence shown here is derived from an EMBL/GenBank/DDBJ whole genome shotgun (WGS) entry which is preliminary data.</text>
</comment>
<keyword evidence="2 3" id="KW-0040">ANK repeat</keyword>
<feature type="repeat" description="ANK" evidence="3">
    <location>
        <begin position="78"/>
        <end position="110"/>
    </location>
</feature>
<keyword evidence="5" id="KW-1185">Reference proteome</keyword>
<evidence type="ECO:0000256" key="1">
    <source>
        <dbReference type="ARBA" id="ARBA00022737"/>
    </source>
</evidence>
<sequence length="405" mass="44959">MGDQPNIGRTELMKAIENQDVDLVKALVESGAELEARDKLGQNTLYYAFPDSISPSAKLILEYLIEKGININASLDGDGCSALVTAVIMDLLDVVQILIDNGVDVDEGAASKFWGSLSSDPAYQNNAVEQSTATTQFIFSKGCGHNVTPLLAAVMFQRHKIFELLLQSNANPQCLSYGTFWRASMSSVCSNCDIQVMPLHMAAYIGDLELTYALLNIKSEAKDKDESYEWHSSSFNDISPLWFALLQGHAKIVKLFLSFGKPVAMPCHFGSGLQVCLEEGHTAIALMILRAGYDLDDDMEWIEDQKYPTNSVEVIERIEDMASQPRPLLDWCASSLRVRFGLQLNKYLLSMEAPRKVIDILNFNDLSPESWQLDIENFLDKEVGIKKLLRGENDIDSHILCSAAS</sequence>
<dbReference type="SUPFAM" id="SSF48403">
    <property type="entry name" value="Ankyrin repeat"/>
    <property type="match status" value="1"/>
</dbReference>
<keyword evidence="1" id="KW-0677">Repeat</keyword>
<dbReference type="AlphaFoldDB" id="A0A433U4S4"/>
<dbReference type="PANTHER" id="PTHR24198">
    <property type="entry name" value="ANKYRIN REPEAT AND PROTEIN KINASE DOMAIN-CONTAINING PROTEIN"/>
    <property type="match status" value="1"/>
</dbReference>
<dbReference type="InterPro" id="IPR036770">
    <property type="entry name" value="Ankyrin_rpt-contain_sf"/>
</dbReference>
<dbReference type="PROSITE" id="PS50297">
    <property type="entry name" value="ANK_REP_REGION"/>
    <property type="match status" value="2"/>
</dbReference>
<accession>A0A433U4S4</accession>
<reference evidence="4 5" key="1">
    <citation type="submission" date="2019-01" db="EMBL/GenBank/DDBJ databases">
        <title>A draft genome assembly of the solar-powered sea slug Elysia chlorotica.</title>
        <authorList>
            <person name="Cai H."/>
            <person name="Li Q."/>
            <person name="Fang X."/>
            <person name="Li J."/>
            <person name="Curtis N.E."/>
            <person name="Altenburger A."/>
            <person name="Shibata T."/>
            <person name="Feng M."/>
            <person name="Maeda T."/>
            <person name="Schwartz J.A."/>
            <person name="Shigenobu S."/>
            <person name="Lundholm N."/>
            <person name="Nishiyama T."/>
            <person name="Yang H."/>
            <person name="Hasebe M."/>
            <person name="Li S."/>
            <person name="Pierce S.K."/>
            <person name="Wang J."/>
        </authorList>
    </citation>
    <scope>NUCLEOTIDE SEQUENCE [LARGE SCALE GENOMIC DNA]</scope>
    <source>
        <strain evidence="4">EC2010</strain>
        <tissue evidence="4">Whole organism of an adult</tissue>
    </source>
</reference>
<dbReference type="SMART" id="SM00248">
    <property type="entry name" value="ANK"/>
    <property type="match status" value="7"/>
</dbReference>
<evidence type="ECO:0000256" key="2">
    <source>
        <dbReference type="ARBA" id="ARBA00023043"/>
    </source>
</evidence>
<dbReference type="Proteomes" id="UP000271974">
    <property type="component" value="Unassembled WGS sequence"/>
</dbReference>
<dbReference type="Pfam" id="PF12796">
    <property type="entry name" value="Ank_2"/>
    <property type="match status" value="1"/>
</dbReference>
<protein>
    <submittedName>
        <fullName evidence="4">Uncharacterized protein</fullName>
    </submittedName>
</protein>
<organism evidence="4 5">
    <name type="scientific">Elysia chlorotica</name>
    <name type="common">Eastern emerald elysia</name>
    <name type="synonym">Sea slug</name>
    <dbReference type="NCBI Taxonomy" id="188477"/>
    <lineage>
        <taxon>Eukaryota</taxon>
        <taxon>Metazoa</taxon>
        <taxon>Spiralia</taxon>
        <taxon>Lophotrochozoa</taxon>
        <taxon>Mollusca</taxon>
        <taxon>Gastropoda</taxon>
        <taxon>Heterobranchia</taxon>
        <taxon>Euthyneura</taxon>
        <taxon>Panpulmonata</taxon>
        <taxon>Sacoglossa</taxon>
        <taxon>Placobranchoidea</taxon>
        <taxon>Plakobranchidae</taxon>
        <taxon>Elysia</taxon>
    </lineage>
</organism>
<dbReference type="InterPro" id="IPR002110">
    <property type="entry name" value="Ankyrin_rpt"/>
</dbReference>
<evidence type="ECO:0000256" key="3">
    <source>
        <dbReference type="PROSITE-ProRule" id="PRU00023"/>
    </source>
</evidence>
<dbReference type="OrthoDB" id="6136903at2759"/>
<dbReference type="PANTHER" id="PTHR24198:SF165">
    <property type="entry name" value="ANKYRIN REPEAT-CONTAINING PROTEIN-RELATED"/>
    <property type="match status" value="1"/>
</dbReference>
<feature type="repeat" description="ANK" evidence="3">
    <location>
        <begin position="7"/>
        <end position="39"/>
    </location>
</feature>
<dbReference type="Gene3D" id="1.25.40.20">
    <property type="entry name" value="Ankyrin repeat-containing domain"/>
    <property type="match status" value="2"/>
</dbReference>
<gene>
    <name evidence="4" type="ORF">EGW08_003431</name>
</gene>
<dbReference type="PROSITE" id="PS50088">
    <property type="entry name" value="ANK_REPEAT"/>
    <property type="match status" value="2"/>
</dbReference>
<proteinExistence type="predicted"/>